<feature type="compositionally biased region" description="Low complexity" evidence="1">
    <location>
        <begin position="86"/>
        <end position="112"/>
    </location>
</feature>
<name>A3SNK7_ROSNI</name>
<dbReference type="Proteomes" id="UP000005954">
    <property type="component" value="Unassembled WGS sequence"/>
</dbReference>
<evidence type="ECO:0000313" key="3">
    <source>
        <dbReference type="EMBL" id="EAP76047.1"/>
    </source>
</evidence>
<comment type="caution">
    <text evidence="3">The sequence shown here is derived from an EMBL/GenBank/DDBJ whole genome shotgun (WGS) entry which is preliminary data.</text>
</comment>
<feature type="transmembrane region" description="Helical" evidence="2">
    <location>
        <begin position="24"/>
        <end position="46"/>
    </location>
</feature>
<dbReference type="HOGENOM" id="CLU_070816_1_0_5"/>
<keyword evidence="4" id="KW-1185">Reference proteome</keyword>
<evidence type="ECO:0000256" key="1">
    <source>
        <dbReference type="SAM" id="MobiDB-lite"/>
    </source>
</evidence>
<accession>A3SNK7</accession>
<reference evidence="3 4" key="1">
    <citation type="submission" date="2005-12" db="EMBL/GenBank/DDBJ databases">
        <authorList>
            <person name="Moran M.A."/>
            <person name="Ferriera S."/>
            <person name="Johnson J."/>
            <person name="Kravitz S."/>
            <person name="Halpern A."/>
            <person name="Remington K."/>
            <person name="Beeson K."/>
            <person name="Tran B."/>
            <person name="Rogers Y.-H."/>
            <person name="Friedman R."/>
            <person name="Venter J.C."/>
        </authorList>
    </citation>
    <scope>NUCLEOTIDE SEQUENCE [LARGE SCALE GENOMIC DNA]</scope>
    <source>
        <strain evidence="4">ATCC BAA-591 / DSM 15170 / ISM</strain>
    </source>
</reference>
<keyword evidence="2" id="KW-1133">Transmembrane helix</keyword>
<dbReference type="STRING" id="89187.ISM_14315"/>
<organism evidence="3 4">
    <name type="scientific">Roseovarius nubinhibens (strain ATCC BAA-591 / DSM 15170 / ISM)</name>
    <dbReference type="NCBI Taxonomy" id="89187"/>
    <lineage>
        <taxon>Bacteria</taxon>
        <taxon>Pseudomonadati</taxon>
        <taxon>Pseudomonadota</taxon>
        <taxon>Alphaproteobacteria</taxon>
        <taxon>Rhodobacterales</taxon>
        <taxon>Roseobacteraceae</taxon>
        <taxon>Roseovarius</taxon>
    </lineage>
</organism>
<feature type="region of interest" description="Disordered" evidence="1">
    <location>
        <begin position="86"/>
        <end position="126"/>
    </location>
</feature>
<sequence length="223" mass="23035">MCWLGAGLFGLVVSYFAWPGVGLFLMLLIALGIAVLTGFVLTQLFCRAAPEAPRAASSEPAKSEPVSRAAESEAAAGAALAAAPAAAATVPETDTVTETVTETVTPEPAAAPKPEPKPEPEAASEDDVVVVEKVAAGDTGQKPATLEAPRAGGADDLKRIKGVGPKLEDLLHGMGYYHFDQIAQWGAAEVAWVDQNLKGFKGRVSRDNWVAQAKTLAAETGNG</sequence>
<evidence type="ECO:0000313" key="4">
    <source>
        <dbReference type="Proteomes" id="UP000005954"/>
    </source>
</evidence>
<dbReference type="AlphaFoldDB" id="A3SNK7"/>
<dbReference type="Gene3D" id="1.10.150.20">
    <property type="entry name" value="5' to 3' exonuclease, C-terminal subdomain"/>
    <property type="match status" value="1"/>
</dbReference>
<proteinExistence type="predicted"/>
<keyword evidence="3" id="KW-0830">Ubiquinone</keyword>
<dbReference type="EMBL" id="AALY01000002">
    <property type="protein sequence ID" value="EAP76047.1"/>
    <property type="molecule type" value="Genomic_DNA"/>
</dbReference>
<dbReference type="eggNOG" id="COG3743">
    <property type="taxonomic scope" value="Bacteria"/>
</dbReference>
<keyword evidence="2" id="KW-0812">Transmembrane</keyword>
<evidence type="ECO:0000256" key="2">
    <source>
        <dbReference type="SAM" id="Phobius"/>
    </source>
</evidence>
<keyword evidence="2" id="KW-0472">Membrane</keyword>
<gene>
    <name evidence="3" type="ORF">ISM_14315</name>
</gene>
<protein>
    <submittedName>
        <fullName evidence="3">NADH:ubiquinone oxidoreductase 41 kD complex I subunit</fullName>
    </submittedName>
</protein>